<dbReference type="PANTHER" id="PTHR10545">
    <property type="entry name" value="DIAMINE N-ACETYLTRANSFERASE"/>
    <property type="match status" value="1"/>
</dbReference>
<dbReference type="InterPro" id="IPR051016">
    <property type="entry name" value="Diverse_Substrate_AcTransf"/>
</dbReference>
<name>A0ABQ6CBC7_9HYPH</name>
<dbReference type="Gene3D" id="3.40.630.30">
    <property type="match status" value="1"/>
</dbReference>
<dbReference type="SUPFAM" id="SSF55729">
    <property type="entry name" value="Acyl-CoA N-acyltransferases (Nat)"/>
    <property type="match status" value="1"/>
</dbReference>
<dbReference type="CDD" id="cd04301">
    <property type="entry name" value="NAT_SF"/>
    <property type="match status" value="1"/>
</dbReference>
<evidence type="ECO:0000256" key="2">
    <source>
        <dbReference type="ARBA" id="ARBA00023315"/>
    </source>
</evidence>
<dbReference type="Pfam" id="PF00583">
    <property type="entry name" value="Acetyltransf_1"/>
    <property type="match status" value="1"/>
</dbReference>
<reference evidence="5" key="1">
    <citation type="journal article" date="2019" name="Int. J. Syst. Evol. Microbiol.">
        <title>The Global Catalogue of Microorganisms (GCM) 10K type strain sequencing project: providing services to taxonomists for standard genome sequencing and annotation.</title>
        <authorList>
            <consortium name="The Broad Institute Genomics Platform"/>
            <consortium name="The Broad Institute Genome Sequencing Center for Infectious Disease"/>
            <person name="Wu L."/>
            <person name="Ma J."/>
        </authorList>
    </citation>
    <scope>NUCLEOTIDE SEQUENCE [LARGE SCALE GENOMIC DNA]</scope>
    <source>
        <strain evidence="5">NBRC 101365</strain>
    </source>
</reference>
<organism evidence="4 5">
    <name type="scientific">Labrys miyagiensis</name>
    <dbReference type="NCBI Taxonomy" id="346912"/>
    <lineage>
        <taxon>Bacteria</taxon>
        <taxon>Pseudomonadati</taxon>
        <taxon>Pseudomonadota</taxon>
        <taxon>Alphaproteobacteria</taxon>
        <taxon>Hyphomicrobiales</taxon>
        <taxon>Xanthobacteraceae</taxon>
        <taxon>Labrys</taxon>
    </lineage>
</organism>
<evidence type="ECO:0000313" key="5">
    <source>
        <dbReference type="Proteomes" id="UP001156882"/>
    </source>
</evidence>
<dbReference type="Proteomes" id="UP001156882">
    <property type="component" value="Unassembled WGS sequence"/>
</dbReference>
<protein>
    <submittedName>
        <fullName evidence="4">GCN5 family N-acetyltransferase</fullName>
    </submittedName>
</protein>
<comment type="caution">
    <text evidence="4">The sequence shown here is derived from an EMBL/GenBank/DDBJ whole genome shotgun (WGS) entry which is preliminary data.</text>
</comment>
<keyword evidence="1" id="KW-0808">Transferase</keyword>
<gene>
    <name evidence="4" type="ORF">GCM10007874_07020</name>
</gene>
<evidence type="ECO:0000259" key="3">
    <source>
        <dbReference type="PROSITE" id="PS51186"/>
    </source>
</evidence>
<evidence type="ECO:0000313" key="4">
    <source>
        <dbReference type="EMBL" id="GLS17687.1"/>
    </source>
</evidence>
<proteinExistence type="predicted"/>
<keyword evidence="2" id="KW-0012">Acyltransferase</keyword>
<keyword evidence="5" id="KW-1185">Reference proteome</keyword>
<dbReference type="PROSITE" id="PS51186">
    <property type="entry name" value="GNAT"/>
    <property type="match status" value="1"/>
</dbReference>
<dbReference type="PANTHER" id="PTHR10545:SF29">
    <property type="entry name" value="GH14572P-RELATED"/>
    <property type="match status" value="1"/>
</dbReference>
<dbReference type="InterPro" id="IPR000182">
    <property type="entry name" value="GNAT_dom"/>
</dbReference>
<accession>A0ABQ6CBC7</accession>
<dbReference type="InterPro" id="IPR016181">
    <property type="entry name" value="Acyl_CoA_acyltransferase"/>
</dbReference>
<dbReference type="EMBL" id="BSPC01000005">
    <property type="protein sequence ID" value="GLS17687.1"/>
    <property type="molecule type" value="Genomic_DNA"/>
</dbReference>
<evidence type="ECO:0000256" key="1">
    <source>
        <dbReference type="ARBA" id="ARBA00022679"/>
    </source>
</evidence>
<sequence length="155" mass="17021">MRIRPARPEDCEAVVDMVVDFAALFGVTAGTTAEGLRVEAFGSRPTISLLVAEAPDGTLAGYLVHQDTYSTWRGANGVFVVDLFVKPQWRNDGIGIKLMAEAARQGAAKGARFMRLDISEGNEGGRRFYERYGFRPLDHERFMVLDEPGLRALAG</sequence>
<dbReference type="RefSeq" id="WP_284310492.1">
    <property type="nucleotide sequence ID" value="NZ_BSPC01000005.1"/>
</dbReference>
<feature type="domain" description="N-acetyltransferase" evidence="3">
    <location>
        <begin position="1"/>
        <end position="155"/>
    </location>
</feature>